<feature type="transmembrane region" description="Helical" evidence="6">
    <location>
        <begin position="185"/>
        <end position="203"/>
    </location>
</feature>
<comment type="subcellular location">
    <subcellularLocation>
        <location evidence="1">Endomembrane system</location>
        <topology evidence="1">Multi-pass membrane protein</topology>
    </subcellularLocation>
</comment>
<dbReference type="PANTHER" id="PTHR23519">
    <property type="entry name" value="AUTOPHAGY-RELATED PROTEIN 22"/>
    <property type="match status" value="1"/>
</dbReference>
<evidence type="ECO:0000256" key="6">
    <source>
        <dbReference type="SAM" id="Phobius"/>
    </source>
</evidence>
<sequence length="433" mass="47500">MQLNEKKAMFAWAMYDWANSAFATTVIAGFFPVFFKEFWNIGVDATVSTARLGLANSLAGIFVALMAPILGAIADKGTAKKRFLIAFTYLGLVMTSGLFLAAQGQWLLAMLLYIFASIGFSGANVFYDALLSAVASEEKMDVVSALGYSLGYLGGGLLFALNVWMVQRPQTFGFAGPGDAVRFSFLSAGIWWALFSVPAILFIKEPHVKSMHSTENMVLAGFTQLRQTFQEIRHMKTIFLFLAAYWLYIDGVDTIVRMAVDYGLSLGFDSGELIKALLVTQFVGFPSAIAFGFLGKKIGAKRGIFLAIAVYLFISIWAAFIREKFEFYMLAVLIGLVQGGIQSLSRSYYARIIPASRSAEYFGFYNMLGKFAAVIGPVLMGAVGLLFRSSGSSSDSATRTGMTSLSLLFLAGGMLFYFVDEKKGRQELQYLHE</sequence>
<evidence type="ECO:0000256" key="5">
    <source>
        <dbReference type="ARBA" id="ARBA00023136"/>
    </source>
</evidence>
<feature type="domain" description="Major facilitator superfamily (MFS) profile" evidence="7">
    <location>
        <begin position="9"/>
        <end position="423"/>
    </location>
</feature>
<dbReference type="InterPro" id="IPR036259">
    <property type="entry name" value="MFS_trans_sf"/>
</dbReference>
<feature type="transmembrane region" description="Helical" evidence="6">
    <location>
        <begin position="83"/>
        <end position="102"/>
    </location>
</feature>
<evidence type="ECO:0000313" key="8">
    <source>
        <dbReference type="EMBL" id="PID56218.1"/>
    </source>
</evidence>
<dbReference type="Pfam" id="PF11700">
    <property type="entry name" value="ATG22"/>
    <property type="match status" value="1"/>
</dbReference>
<feature type="transmembrane region" description="Helical" evidence="6">
    <location>
        <begin position="327"/>
        <end position="344"/>
    </location>
</feature>
<feature type="transmembrane region" description="Helical" evidence="6">
    <location>
        <begin position="276"/>
        <end position="294"/>
    </location>
</feature>
<dbReference type="InterPro" id="IPR024671">
    <property type="entry name" value="Atg22-like"/>
</dbReference>
<evidence type="ECO:0000256" key="2">
    <source>
        <dbReference type="ARBA" id="ARBA00022448"/>
    </source>
</evidence>
<feature type="transmembrane region" description="Helical" evidence="6">
    <location>
        <begin position="364"/>
        <end position="387"/>
    </location>
</feature>
<keyword evidence="2" id="KW-0813">Transport</keyword>
<organism evidence="8 9">
    <name type="scientific">candidate division KSB3 bacterium</name>
    <dbReference type="NCBI Taxonomy" id="2044937"/>
    <lineage>
        <taxon>Bacteria</taxon>
        <taxon>candidate division KSB3</taxon>
    </lineage>
</organism>
<dbReference type="AlphaFoldDB" id="A0A2G6E395"/>
<evidence type="ECO:0000256" key="3">
    <source>
        <dbReference type="ARBA" id="ARBA00022692"/>
    </source>
</evidence>
<feature type="transmembrane region" description="Helical" evidence="6">
    <location>
        <begin position="238"/>
        <end position="256"/>
    </location>
</feature>
<evidence type="ECO:0000313" key="9">
    <source>
        <dbReference type="Proteomes" id="UP000229740"/>
    </source>
</evidence>
<comment type="caution">
    <text evidence="8">The sequence shown here is derived from an EMBL/GenBank/DDBJ whole genome shotgun (WGS) entry which is preliminary data.</text>
</comment>
<feature type="transmembrane region" description="Helical" evidence="6">
    <location>
        <begin position="303"/>
        <end position="321"/>
    </location>
</feature>
<feature type="transmembrane region" description="Helical" evidence="6">
    <location>
        <begin position="108"/>
        <end position="130"/>
    </location>
</feature>
<dbReference type="Gene3D" id="1.20.1250.20">
    <property type="entry name" value="MFS general substrate transporter like domains"/>
    <property type="match status" value="2"/>
</dbReference>
<dbReference type="InterPro" id="IPR050495">
    <property type="entry name" value="ATG22/LtaA_families"/>
</dbReference>
<dbReference type="InterPro" id="IPR020846">
    <property type="entry name" value="MFS_dom"/>
</dbReference>
<feature type="transmembrane region" description="Helical" evidence="6">
    <location>
        <begin position="142"/>
        <end position="165"/>
    </location>
</feature>
<dbReference type="GO" id="GO:0022857">
    <property type="term" value="F:transmembrane transporter activity"/>
    <property type="evidence" value="ECO:0007669"/>
    <property type="project" value="InterPro"/>
</dbReference>
<dbReference type="GO" id="GO:0012505">
    <property type="term" value="C:endomembrane system"/>
    <property type="evidence" value="ECO:0007669"/>
    <property type="project" value="UniProtKB-SubCell"/>
</dbReference>
<name>A0A2G6E395_9BACT</name>
<reference evidence="8 9" key="1">
    <citation type="submission" date="2017-10" db="EMBL/GenBank/DDBJ databases">
        <title>Novel microbial diversity and functional potential in the marine mammal oral microbiome.</title>
        <authorList>
            <person name="Dudek N.K."/>
            <person name="Sun C.L."/>
            <person name="Burstein D."/>
            <person name="Kantor R.S."/>
            <person name="Aliaga Goltsman D.S."/>
            <person name="Bik E.M."/>
            <person name="Thomas B.C."/>
            <person name="Banfield J.F."/>
            <person name="Relman D.A."/>
        </authorList>
    </citation>
    <scope>NUCLEOTIDE SEQUENCE [LARGE SCALE GENOMIC DNA]</scope>
    <source>
        <strain evidence="8">DOLZORAL124_49_17</strain>
    </source>
</reference>
<feature type="transmembrane region" description="Helical" evidence="6">
    <location>
        <begin position="12"/>
        <end position="34"/>
    </location>
</feature>
<evidence type="ECO:0000259" key="7">
    <source>
        <dbReference type="PROSITE" id="PS50850"/>
    </source>
</evidence>
<proteinExistence type="predicted"/>
<keyword evidence="5 6" id="KW-0472">Membrane</keyword>
<dbReference type="PROSITE" id="PS50850">
    <property type="entry name" value="MFS"/>
    <property type="match status" value="1"/>
</dbReference>
<dbReference type="PANTHER" id="PTHR23519:SF1">
    <property type="entry name" value="AUTOPHAGY-RELATED PROTEIN 22"/>
    <property type="match status" value="1"/>
</dbReference>
<dbReference type="EMBL" id="PDPS01000037">
    <property type="protein sequence ID" value="PID56218.1"/>
    <property type="molecule type" value="Genomic_DNA"/>
</dbReference>
<gene>
    <name evidence="8" type="ORF">CSB45_12415</name>
</gene>
<protein>
    <submittedName>
        <fullName evidence="8">MFS transporter</fullName>
    </submittedName>
</protein>
<accession>A0A2G6E395</accession>
<keyword evidence="3 6" id="KW-0812">Transmembrane</keyword>
<evidence type="ECO:0000256" key="4">
    <source>
        <dbReference type="ARBA" id="ARBA00022989"/>
    </source>
</evidence>
<evidence type="ECO:0000256" key="1">
    <source>
        <dbReference type="ARBA" id="ARBA00004127"/>
    </source>
</evidence>
<keyword evidence="4 6" id="KW-1133">Transmembrane helix</keyword>
<dbReference type="Proteomes" id="UP000229740">
    <property type="component" value="Unassembled WGS sequence"/>
</dbReference>
<dbReference type="SUPFAM" id="SSF103473">
    <property type="entry name" value="MFS general substrate transporter"/>
    <property type="match status" value="1"/>
</dbReference>
<feature type="transmembrane region" description="Helical" evidence="6">
    <location>
        <begin position="54"/>
        <end position="74"/>
    </location>
</feature>
<feature type="transmembrane region" description="Helical" evidence="6">
    <location>
        <begin position="399"/>
        <end position="419"/>
    </location>
</feature>